<organism evidence="3 4">
    <name type="scientific">Piloderma croceum (strain F 1598)</name>
    <dbReference type="NCBI Taxonomy" id="765440"/>
    <lineage>
        <taxon>Eukaryota</taxon>
        <taxon>Fungi</taxon>
        <taxon>Dikarya</taxon>
        <taxon>Basidiomycota</taxon>
        <taxon>Agaricomycotina</taxon>
        <taxon>Agaricomycetes</taxon>
        <taxon>Agaricomycetidae</taxon>
        <taxon>Atheliales</taxon>
        <taxon>Atheliaceae</taxon>
        <taxon>Piloderma</taxon>
    </lineage>
</organism>
<dbReference type="InterPro" id="IPR036291">
    <property type="entry name" value="NAD(P)-bd_dom_sf"/>
</dbReference>
<evidence type="ECO:0000313" key="3">
    <source>
        <dbReference type="EMBL" id="KIM87747.1"/>
    </source>
</evidence>
<protein>
    <recommendedName>
        <fullName evidence="5">Ketoreductase (KR) domain-containing protein</fullName>
    </recommendedName>
</protein>
<dbReference type="Proteomes" id="UP000054166">
    <property type="component" value="Unassembled WGS sequence"/>
</dbReference>
<dbReference type="CDD" id="cd05233">
    <property type="entry name" value="SDR_c"/>
    <property type="match status" value="1"/>
</dbReference>
<dbReference type="AlphaFoldDB" id="A0A0C3CDG4"/>
<dbReference type="HOGENOM" id="CLU_010194_8_0_1"/>
<dbReference type="Pfam" id="PF00106">
    <property type="entry name" value="adh_short"/>
    <property type="match status" value="1"/>
</dbReference>
<proteinExistence type="inferred from homology"/>
<reference evidence="3 4" key="1">
    <citation type="submission" date="2014-04" db="EMBL/GenBank/DDBJ databases">
        <authorList>
            <consortium name="DOE Joint Genome Institute"/>
            <person name="Kuo A."/>
            <person name="Tarkka M."/>
            <person name="Buscot F."/>
            <person name="Kohler A."/>
            <person name="Nagy L.G."/>
            <person name="Floudas D."/>
            <person name="Copeland A."/>
            <person name="Barry K.W."/>
            <person name="Cichocki N."/>
            <person name="Veneault-Fourrey C."/>
            <person name="LaButti K."/>
            <person name="Lindquist E.A."/>
            <person name="Lipzen A."/>
            <person name="Lundell T."/>
            <person name="Morin E."/>
            <person name="Murat C."/>
            <person name="Sun H."/>
            <person name="Tunlid A."/>
            <person name="Henrissat B."/>
            <person name="Grigoriev I.V."/>
            <person name="Hibbett D.S."/>
            <person name="Martin F."/>
            <person name="Nordberg H.P."/>
            <person name="Cantor M.N."/>
            <person name="Hua S.X."/>
        </authorList>
    </citation>
    <scope>NUCLEOTIDE SEQUENCE [LARGE SCALE GENOMIC DNA]</scope>
    <source>
        <strain evidence="3 4">F 1598</strain>
    </source>
</reference>
<gene>
    <name evidence="3" type="ORF">PILCRDRAFT_814462</name>
</gene>
<accession>A0A0C3CDG4</accession>
<evidence type="ECO:0008006" key="5">
    <source>
        <dbReference type="Google" id="ProtNLM"/>
    </source>
</evidence>
<dbReference type="PRINTS" id="PR00081">
    <property type="entry name" value="GDHRDH"/>
</dbReference>
<dbReference type="InParanoid" id="A0A0C3CDG4"/>
<dbReference type="STRING" id="765440.A0A0C3CDG4"/>
<evidence type="ECO:0000256" key="2">
    <source>
        <dbReference type="ARBA" id="ARBA00023002"/>
    </source>
</evidence>
<dbReference type="OrthoDB" id="1933717at2759"/>
<dbReference type="PANTHER" id="PTHR42901">
    <property type="entry name" value="ALCOHOL DEHYDROGENASE"/>
    <property type="match status" value="1"/>
</dbReference>
<dbReference type="GO" id="GO:0016491">
    <property type="term" value="F:oxidoreductase activity"/>
    <property type="evidence" value="ECO:0007669"/>
    <property type="project" value="UniProtKB-KW"/>
</dbReference>
<name>A0A0C3CDG4_PILCF</name>
<evidence type="ECO:0000256" key="1">
    <source>
        <dbReference type="ARBA" id="ARBA00006484"/>
    </source>
</evidence>
<dbReference type="InterPro" id="IPR002347">
    <property type="entry name" value="SDR_fam"/>
</dbReference>
<dbReference type="EMBL" id="KN832978">
    <property type="protein sequence ID" value="KIM87747.1"/>
    <property type="molecule type" value="Genomic_DNA"/>
</dbReference>
<dbReference type="Gene3D" id="3.40.50.720">
    <property type="entry name" value="NAD(P)-binding Rossmann-like Domain"/>
    <property type="match status" value="1"/>
</dbReference>
<sequence length="321" mass="35472">MTKITDIVKTQWHDVYPRIDPRRDGSVKYASKDKSLLITGASKGIGRSIALLHAHTHPKAIILLARNAEHLDSVASEISAINSNIKVITGTVDITDAQAVSTFFTNLRDNEKVGRLDVLFNNAGYLEPCMPFAQQDMANWKRTIESNILGVGYVTHQFLRHNFAVVGGSPDGTTPGKNKEALHNVSVITTTSIGSFDYLLPGFSGYQPSKTWANRFTEFLDAEYGSPSSFGTDGLRALCFHPGGIPTELAQNLPKFLLDNWRDNGHDSPDLSGGFTAWLLTPEADFLRGRYSSATWDVDELVAKKQEILDKDLLKCRVEME</sequence>
<dbReference type="PANTHER" id="PTHR42901:SF1">
    <property type="entry name" value="ALCOHOL DEHYDROGENASE"/>
    <property type="match status" value="1"/>
</dbReference>
<keyword evidence="4" id="KW-1185">Reference proteome</keyword>
<evidence type="ECO:0000313" key="4">
    <source>
        <dbReference type="Proteomes" id="UP000054166"/>
    </source>
</evidence>
<comment type="similarity">
    <text evidence="1">Belongs to the short-chain dehydrogenases/reductases (SDR) family.</text>
</comment>
<reference evidence="4" key="2">
    <citation type="submission" date="2015-01" db="EMBL/GenBank/DDBJ databases">
        <title>Evolutionary Origins and Diversification of the Mycorrhizal Mutualists.</title>
        <authorList>
            <consortium name="DOE Joint Genome Institute"/>
            <consortium name="Mycorrhizal Genomics Consortium"/>
            <person name="Kohler A."/>
            <person name="Kuo A."/>
            <person name="Nagy L.G."/>
            <person name="Floudas D."/>
            <person name="Copeland A."/>
            <person name="Barry K.W."/>
            <person name="Cichocki N."/>
            <person name="Veneault-Fourrey C."/>
            <person name="LaButti K."/>
            <person name="Lindquist E.A."/>
            <person name="Lipzen A."/>
            <person name="Lundell T."/>
            <person name="Morin E."/>
            <person name="Murat C."/>
            <person name="Riley R."/>
            <person name="Ohm R."/>
            <person name="Sun H."/>
            <person name="Tunlid A."/>
            <person name="Henrissat B."/>
            <person name="Grigoriev I.V."/>
            <person name="Hibbett D.S."/>
            <person name="Martin F."/>
        </authorList>
    </citation>
    <scope>NUCLEOTIDE SEQUENCE [LARGE SCALE GENOMIC DNA]</scope>
    <source>
        <strain evidence="4">F 1598</strain>
    </source>
</reference>
<keyword evidence="2" id="KW-0560">Oxidoreductase</keyword>
<dbReference type="SUPFAM" id="SSF51735">
    <property type="entry name" value="NAD(P)-binding Rossmann-fold domains"/>
    <property type="match status" value="1"/>
</dbReference>